<dbReference type="PANTHER" id="PTHR31465:SF27">
    <property type="entry name" value="DOMAIN PROTEIN, PUTATIVE (AFU_ORTHOLOGUE AFUA_3G01030)-RELATED"/>
    <property type="match status" value="1"/>
</dbReference>
<feature type="transmembrane region" description="Helical" evidence="5">
    <location>
        <begin position="43"/>
        <end position="62"/>
    </location>
</feature>
<evidence type="ECO:0000313" key="7">
    <source>
        <dbReference type="Proteomes" id="UP000053732"/>
    </source>
</evidence>
<keyword evidence="2 5" id="KW-0812">Transmembrane</keyword>
<organism evidence="6 7">
    <name type="scientific">Penicillium camemberti (strain FM 013)</name>
    <dbReference type="NCBI Taxonomy" id="1429867"/>
    <lineage>
        <taxon>Eukaryota</taxon>
        <taxon>Fungi</taxon>
        <taxon>Dikarya</taxon>
        <taxon>Ascomycota</taxon>
        <taxon>Pezizomycotina</taxon>
        <taxon>Eurotiomycetes</taxon>
        <taxon>Eurotiomycetidae</taxon>
        <taxon>Eurotiales</taxon>
        <taxon>Aspergillaceae</taxon>
        <taxon>Penicillium</taxon>
    </lineage>
</organism>
<dbReference type="PANTHER" id="PTHR31465">
    <property type="entry name" value="PROTEIN RTA1-RELATED"/>
    <property type="match status" value="1"/>
</dbReference>
<keyword evidence="3 5" id="KW-1133">Transmembrane helix</keyword>
<evidence type="ECO:0000256" key="5">
    <source>
        <dbReference type="SAM" id="Phobius"/>
    </source>
</evidence>
<evidence type="ECO:0000256" key="3">
    <source>
        <dbReference type="ARBA" id="ARBA00022989"/>
    </source>
</evidence>
<dbReference type="AlphaFoldDB" id="A0A0G4PW96"/>
<dbReference type="Proteomes" id="UP000053732">
    <property type="component" value="Unassembled WGS sequence"/>
</dbReference>
<feature type="transmembrane region" description="Helical" evidence="5">
    <location>
        <begin position="12"/>
        <end position="31"/>
    </location>
</feature>
<dbReference type="GO" id="GO:0016020">
    <property type="term" value="C:membrane"/>
    <property type="evidence" value="ECO:0007669"/>
    <property type="project" value="UniProtKB-SubCell"/>
</dbReference>
<dbReference type="EMBL" id="HG793189">
    <property type="protein sequence ID" value="CRL30669.1"/>
    <property type="molecule type" value="Genomic_DNA"/>
</dbReference>
<sequence>MSSTTYYPYTPSLILAVVGVGIYCALLAGHALRVWRFKAWDGIYMLIGALVQAMGLGARVYSAGDTTSFGAYGVQNLFLLLGPTLCMVTVNLTQVKMMRCLRSESFGLLPAQFRLPIYLTFNILLLLLQAIGAVIIALTHKPALIESATKILIASYVSQMIFWMFTLAENIFWSFRFGRSSFASTQLMMPHWKRYNQLFGLAISIVAMGRNMTRLTQMGMGADGFLTANEWTSYAFDFYQTAIVLLAWGIFYLPGICKEIEFQNVHQALENYEC</sequence>
<evidence type="ECO:0000256" key="4">
    <source>
        <dbReference type="ARBA" id="ARBA00023136"/>
    </source>
</evidence>
<proteinExistence type="predicted"/>
<evidence type="ECO:0000256" key="1">
    <source>
        <dbReference type="ARBA" id="ARBA00004141"/>
    </source>
</evidence>
<dbReference type="InterPro" id="IPR007568">
    <property type="entry name" value="RTA1"/>
</dbReference>
<keyword evidence="7" id="KW-1185">Reference proteome</keyword>
<feature type="transmembrane region" description="Helical" evidence="5">
    <location>
        <begin position="233"/>
        <end position="253"/>
    </location>
</feature>
<name>A0A0G4PW96_PENC3</name>
<feature type="transmembrane region" description="Helical" evidence="5">
    <location>
        <begin position="115"/>
        <end position="139"/>
    </location>
</feature>
<feature type="transmembrane region" description="Helical" evidence="5">
    <location>
        <begin position="74"/>
        <end position="94"/>
    </location>
</feature>
<keyword evidence="4 5" id="KW-0472">Membrane</keyword>
<reference evidence="6 7" key="1">
    <citation type="journal article" date="2014" name="Nat. Commun.">
        <title>Multiple recent horizontal transfers of a large genomic region in cheese making fungi.</title>
        <authorList>
            <person name="Cheeseman K."/>
            <person name="Ropars J."/>
            <person name="Renault P."/>
            <person name="Dupont J."/>
            <person name="Gouzy J."/>
            <person name="Branca A."/>
            <person name="Abraham A.L."/>
            <person name="Ceppi M."/>
            <person name="Conseiller E."/>
            <person name="Debuchy R."/>
            <person name="Malagnac F."/>
            <person name="Goarin A."/>
            <person name="Silar P."/>
            <person name="Lacoste S."/>
            <person name="Sallet E."/>
            <person name="Bensimon A."/>
            <person name="Giraud T."/>
            <person name="Brygoo Y."/>
        </authorList>
    </citation>
    <scope>NUCLEOTIDE SEQUENCE [LARGE SCALE GENOMIC DNA]</scope>
    <source>
        <strain evidence="7">FM 013</strain>
    </source>
</reference>
<feature type="transmembrane region" description="Helical" evidence="5">
    <location>
        <begin position="195"/>
        <end position="213"/>
    </location>
</feature>
<dbReference type="Pfam" id="PF04479">
    <property type="entry name" value="RTA1"/>
    <property type="match status" value="1"/>
</dbReference>
<evidence type="ECO:0000256" key="2">
    <source>
        <dbReference type="ARBA" id="ARBA00022692"/>
    </source>
</evidence>
<comment type="subcellular location">
    <subcellularLocation>
        <location evidence="1">Membrane</location>
        <topology evidence="1">Multi-pass membrane protein</topology>
    </subcellularLocation>
</comment>
<accession>A0A0G4PW96</accession>
<feature type="transmembrane region" description="Helical" evidence="5">
    <location>
        <begin position="151"/>
        <end position="175"/>
    </location>
</feature>
<gene>
    <name evidence="6" type="ORF">PCAMFM013_S056g000042</name>
</gene>
<protein>
    <submittedName>
        <fullName evidence="6">RTA1 like protein</fullName>
    </submittedName>
</protein>
<evidence type="ECO:0000313" key="6">
    <source>
        <dbReference type="EMBL" id="CRL30669.1"/>
    </source>
</evidence>